<sequence>MESEFIHIMSFINRTHGSIGDKIYTTIDYLEQKAKILAADRSNNFLHTTKLQKMYPNVKNIKASVRDILNEIKLIK</sequence>
<evidence type="ECO:0000313" key="1">
    <source>
        <dbReference type="EMBL" id="VVU95065.1"/>
    </source>
</evidence>
<dbReference type="AlphaFoldDB" id="A0A5E8CLM1"/>
<reference evidence="1" key="1">
    <citation type="submission" date="2019-09" db="EMBL/GenBank/DDBJ databases">
        <authorList>
            <person name="Needham M D."/>
        </authorList>
    </citation>
    <scope>NUCLEOTIDE SEQUENCE</scope>
</reference>
<protein>
    <submittedName>
        <fullName evidence="1">Uncharacterized protein</fullName>
    </submittedName>
</protein>
<organism evidence="1">
    <name type="scientific">seawater metagenome</name>
    <dbReference type="NCBI Taxonomy" id="1561972"/>
    <lineage>
        <taxon>unclassified sequences</taxon>
        <taxon>metagenomes</taxon>
        <taxon>ecological metagenomes</taxon>
    </lineage>
</organism>
<proteinExistence type="predicted"/>
<accession>A0A5E8CLM1</accession>
<name>A0A5E8CLM1_9ZZZZ</name>
<gene>
    <name evidence="1" type="ORF">CPAV1605_790</name>
</gene>
<dbReference type="EMBL" id="CABVLZ010000003">
    <property type="protein sequence ID" value="VVU95065.1"/>
    <property type="molecule type" value="Genomic_DNA"/>
</dbReference>